<evidence type="ECO:0000313" key="5">
    <source>
        <dbReference type="Proteomes" id="UP001443914"/>
    </source>
</evidence>
<feature type="region of interest" description="Disordered" evidence="2">
    <location>
        <begin position="153"/>
        <end position="267"/>
    </location>
</feature>
<dbReference type="PANTHER" id="PTHR34452">
    <property type="entry name" value="MYOSIN HEAVY CHAIN-RELATED PROTEIN"/>
    <property type="match status" value="1"/>
</dbReference>
<keyword evidence="1" id="KW-0175">Coiled coil</keyword>
<feature type="region of interest" description="Disordered" evidence="2">
    <location>
        <begin position="1595"/>
        <end position="1639"/>
    </location>
</feature>
<feature type="compositionally biased region" description="Acidic residues" evidence="2">
    <location>
        <begin position="1596"/>
        <end position="1605"/>
    </location>
</feature>
<protein>
    <recommendedName>
        <fullName evidence="3">C2 NT-type domain-containing protein</fullName>
    </recommendedName>
</protein>
<evidence type="ECO:0000259" key="3">
    <source>
        <dbReference type="PROSITE" id="PS51840"/>
    </source>
</evidence>
<feature type="coiled-coil region" evidence="1">
    <location>
        <begin position="836"/>
        <end position="891"/>
    </location>
</feature>
<gene>
    <name evidence="4" type="ORF">RND81_03G057600</name>
</gene>
<keyword evidence="5" id="KW-1185">Reference proteome</keyword>
<dbReference type="EMBL" id="JBDFQZ010000003">
    <property type="protein sequence ID" value="KAK9740752.1"/>
    <property type="molecule type" value="Genomic_DNA"/>
</dbReference>
<dbReference type="PANTHER" id="PTHR34452:SF1">
    <property type="entry name" value="SPORULATION-SPECIFIC PROTEIN"/>
    <property type="match status" value="1"/>
</dbReference>
<feature type="compositionally biased region" description="Basic and acidic residues" evidence="2">
    <location>
        <begin position="231"/>
        <end position="243"/>
    </location>
</feature>
<dbReference type="Proteomes" id="UP001443914">
    <property type="component" value="Unassembled WGS sequence"/>
</dbReference>
<feature type="coiled-coil region" evidence="1">
    <location>
        <begin position="1347"/>
        <end position="1419"/>
    </location>
</feature>
<feature type="coiled-coil region" evidence="1">
    <location>
        <begin position="1674"/>
        <end position="1722"/>
    </location>
</feature>
<organism evidence="4 5">
    <name type="scientific">Saponaria officinalis</name>
    <name type="common">Common soapwort</name>
    <name type="synonym">Lychnis saponaria</name>
    <dbReference type="NCBI Taxonomy" id="3572"/>
    <lineage>
        <taxon>Eukaryota</taxon>
        <taxon>Viridiplantae</taxon>
        <taxon>Streptophyta</taxon>
        <taxon>Embryophyta</taxon>
        <taxon>Tracheophyta</taxon>
        <taxon>Spermatophyta</taxon>
        <taxon>Magnoliopsida</taxon>
        <taxon>eudicotyledons</taxon>
        <taxon>Gunneridae</taxon>
        <taxon>Pentapetalae</taxon>
        <taxon>Caryophyllales</taxon>
        <taxon>Caryophyllaceae</taxon>
        <taxon>Caryophylleae</taxon>
        <taxon>Saponaria</taxon>
    </lineage>
</organism>
<feature type="coiled-coil region" evidence="1">
    <location>
        <begin position="1781"/>
        <end position="1808"/>
    </location>
</feature>
<dbReference type="PROSITE" id="PS51840">
    <property type="entry name" value="C2_NT"/>
    <property type="match status" value="1"/>
</dbReference>
<comment type="caution">
    <text evidence="4">The sequence shown here is derived from an EMBL/GenBank/DDBJ whole genome shotgun (WGS) entry which is preliminary data.</text>
</comment>
<name>A0AAW1LYW3_SAPOF</name>
<dbReference type="EMBL" id="JBDFQZ010000003">
    <property type="protein sequence ID" value="KAK9740748.1"/>
    <property type="molecule type" value="Genomic_DNA"/>
</dbReference>
<feature type="coiled-coil region" evidence="1">
    <location>
        <begin position="513"/>
        <end position="572"/>
    </location>
</feature>
<feature type="coiled-coil region" evidence="1">
    <location>
        <begin position="1110"/>
        <end position="1189"/>
    </location>
</feature>
<reference evidence="4 5" key="1">
    <citation type="submission" date="2024-03" db="EMBL/GenBank/DDBJ databases">
        <title>WGS assembly of Saponaria officinalis var. Norfolk2.</title>
        <authorList>
            <person name="Jenkins J."/>
            <person name="Shu S."/>
            <person name="Grimwood J."/>
            <person name="Barry K."/>
            <person name="Goodstein D."/>
            <person name="Schmutz J."/>
            <person name="Leebens-Mack J."/>
            <person name="Osbourn A."/>
        </authorList>
    </citation>
    <scope>NUCLEOTIDE SEQUENCE [LARGE SCALE GENOMIC DNA]</scope>
    <source>
        <strain evidence="5">cv. Norfolk2</strain>
        <strain evidence="4">JIC</strain>
        <tissue evidence="4">Leaf</tissue>
    </source>
</reference>
<evidence type="ECO:0000256" key="1">
    <source>
        <dbReference type="SAM" id="Coils"/>
    </source>
</evidence>
<sequence length="1853" mass="211165">MSRNTRWKLEKTKVKVVFRLQFHATHIPQTGWNNLFISFIPTDSGKASAKTNKANVRNGTCKWADPIYETTRLLQDSKTKQYEEKLYKLVVAMGTSRSSLLGEANINLSDYVDAAKPTVVMLPLQGSDTGAILHVTVQLLTSKTGFREFEQQREVSDRGLSANTDHVGGKLSTPGEAVVSRADKVNQRVRFKQEPKELPSLEEESGLSEGYADSAAGFDGSSNTSGSLCTEKLENSSTKEADSVKSTTSGDLGGFSASQSPTIDKEQSDPQFLVHGTNDWIHHWGAESSVEKDMMIVYEENSRLRGALEAADLSIHELRQEIVSLQNFADGLSIETHKLTEQIAVEISSEQNLTKEVSMLKLECLRFKHDLERVSNLKINPPISVRKLDDADQAAVLQDLSLGWLNGLKHVEEKIYRLQNKVYNGAEGNFLFLQSDLEELRNVLMDLKQETEHSIYQLGERPRGKSKITVTDMSSTQNDHAMVDTGLGVELCHPEGVILPGLLNSGTSCVDANNEMQGEIFKLLRELDESKAERENLVQKMGQMECYYEALIQELEVNQKQILGELQNLRHEHASCIYTVSSSKAQMEAMHQQMNDELLHFAEERCSLDALNKELERRAVTSEAVLKRARLNYSIAVNQLQKDLEVLSLQVLSMYETNENLIKNTLSEASLLPILQGYKEAEVAARFCDGSNVDNILELPSRDIVLKSNHLGADRLLDDLKSSLAAQEDLHRKMLEELSEMHLANVNLDVFSMTLHQVFSEFSLNSRSEMHELAEQLELSFRSNESLRLRLQNVSDEICTLKEERDISVSRGNDFALENQKLESNFRCMSDEKCILSERIEELESLVTELREYKSKFEVCDSEKARLANHLEQAAIDKHLLLNEVSLLQEEVTTMKIAVSESEKLQTVFNYLRGSLENLLAIGEEQFKGLLPCWKQDKSIDCEEFISIFMRLEECLRNLHDKSFQLTEEKTNLLIELDVARDSFASAEAEVKVLKQELEHDVLEMISKLNSSSALVEKLQTDFEAVSYKLQVSSVAEEKCTQMTQDLLSDFTKMENALHELSLVNRGLADMIIAFGSINDELEGNKLTVGELQQENLSLTESLQNKISESDMLTKELDDFKGTMESMQDELALLRGVRDQLDAQILNLNSELKERDNMMSQLDQQKAEINDLKQQLLDVESEKLDLQHRLSCADAQIKNASQDGFSTDLEFQLLDMHGLQIAEDVVQTVVVEQYKLHVEELLCQLQYFRHKVEEVEKKNFDLSSELSNCLVDKENYAAENATLVSDIDSLKSNLEYNVALNQDLEHSNSSMGIELKEWKEKCGVFEVRCEDDDNNSKFEIVELNRLLRGSQNEVEDLILSKEELEIRCIVLQTTIDESSAQIVSLEECREEQETLQKKCNELSRKLSEQILKAEEFKNLSIHLKELKDKADADHLQAHEKREASKDSLRIAFIKEQYETKLQEIRHQLTISKKHGEEMLWKLQDALDELEIKKKCEASQLKRNEELTLRVSELEAELQLVLSDNCEKFGEFEQLKAELDCAVMSLDCCKEEKNQLTASLQECNDYKCKLADEVDLLRKELENLKASMRREVKALEEETTSIDSDDQASHSAYSINPRLDKRDGRESNPQSPQQEVLTTEATEEFTDVRYREHDVEHNGDLLDHQLKPQILFSSIERLQKELERMRSENTLLPEDQNPDELAEEALQQDHVQLEMINEELENMSSLYNDSSRTGNSVERVLALELELAEALQSKKKPNVQFQSSFMKLHSDEAAVFQSFRDINELIKDMLEMKEKHNAMETELREMHERYSQLSLDFAEVEGERQKLTMMLKNARPSKGLFSRSPTSSHEELSS</sequence>
<feature type="compositionally biased region" description="Polar residues" evidence="2">
    <location>
        <begin position="1626"/>
        <end position="1639"/>
    </location>
</feature>
<accession>A0AAW1LYW3</accession>
<feature type="coiled-coil region" evidence="1">
    <location>
        <begin position="1486"/>
        <end position="1523"/>
    </location>
</feature>
<dbReference type="InterPro" id="IPR019448">
    <property type="entry name" value="NT-C2"/>
</dbReference>
<evidence type="ECO:0000313" key="4">
    <source>
        <dbReference type="EMBL" id="KAK9740748.1"/>
    </source>
</evidence>
<feature type="domain" description="C2 NT-type" evidence="3">
    <location>
        <begin position="6"/>
        <end position="141"/>
    </location>
</feature>
<dbReference type="Pfam" id="PF10358">
    <property type="entry name" value="NT-C2"/>
    <property type="match status" value="1"/>
</dbReference>
<proteinExistence type="predicted"/>
<feature type="compositionally biased region" description="Polar residues" evidence="2">
    <location>
        <begin position="244"/>
        <end position="262"/>
    </location>
</feature>
<feature type="compositionally biased region" description="Basic and acidic residues" evidence="2">
    <location>
        <begin position="181"/>
        <end position="199"/>
    </location>
</feature>
<feature type="region of interest" description="Disordered" evidence="2">
    <location>
        <begin position="1832"/>
        <end position="1853"/>
    </location>
</feature>
<evidence type="ECO:0000256" key="2">
    <source>
        <dbReference type="SAM" id="MobiDB-lite"/>
    </source>
</evidence>